<dbReference type="GeneID" id="7831577"/>
<dbReference type="InParanoid" id="I7M346"/>
<evidence type="ECO:0000313" key="3">
    <source>
        <dbReference type="EMBL" id="EAS02128.2"/>
    </source>
</evidence>
<proteinExistence type="predicted"/>
<dbReference type="eggNOG" id="ENOG502SXKV">
    <property type="taxonomic scope" value="Eukaryota"/>
</dbReference>
<feature type="coiled-coil region" evidence="1">
    <location>
        <begin position="1011"/>
        <end position="1038"/>
    </location>
</feature>
<evidence type="ECO:0000256" key="2">
    <source>
        <dbReference type="SAM" id="MobiDB-lite"/>
    </source>
</evidence>
<feature type="compositionally biased region" description="Polar residues" evidence="2">
    <location>
        <begin position="404"/>
        <end position="413"/>
    </location>
</feature>
<dbReference type="Proteomes" id="UP000009168">
    <property type="component" value="Unassembled WGS sequence"/>
</dbReference>
<keyword evidence="4" id="KW-1185">Reference proteome</keyword>
<feature type="region of interest" description="Disordered" evidence="2">
    <location>
        <begin position="1333"/>
        <end position="1378"/>
    </location>
</feature>
<dbReference type="EMBL" id="GG662547">
    <property type="protein sequence ID" value="EAS02128.2"/>
    <property type="molecule type" value="Genomic_DNA"/>
</dbReference>
<feature type="compositionally biased region" description="Polar residues" evidence="2">
    <location>
        <begin position="422"/>
        <end position="439"/>
    </location>
</feature>
<feature type="region of interest" description="Disordered" evidence="2">
    <location>
        <begin position="1054"/>
        <end position="1073"/>
    </location>
</feature>
<accession>I7M346</accession>
<protein>
    <submittedName>
        <fullName evidence="3">Uncharacterized protein</fullName>
    </submittedName>
</protein>
<feature type="compositionally biased region" description="Polar residues" evidence="2">
    <location>
        <begin position="1362"/>
        <end position="1378"/>
    </location>
</feature>
<dbReference type="KEGG" id="tet:TTHERM_00558090"/>
<feature type="compositionally biased region" description="Polar residues" evidence="2">
    <location>
        <begin position="1057"/>
        <end position="1073"/>
    </location>
</feature>
<sequence>MWGKNKKINELIKEINQQQEIDLEDLNYIQQSYITREDNILHLRIYLMQIIENGFGLRGGSASGNQNLNAANQNTLNELRQIIYSLQSLEKYRADYEDQVIAKYQNFLASKSNTNSNAGIKALGFKIFSKIHKLNVAYLNKIQVFFPKLYDIIFQDQLSLNSTMKESATQLISKSGLTLGKIFALVAKSGRQRLQKELTKLQNYSSYYSQLAQERSKNNKNERFYSDKYLQGFESFSYIISLQKKFYLRQQPPYKTLLTSKKKEKANSNVSFAGGIGGPNMYDDIMNIDKKSKNEIGGGNGAVGSSQSLHFQKEYESIFEIILSNYEKYMKDYVSNNKYISFKIRAYTQSVVKLKPINKRNPLYNRINHQNYQKEQENRQKIIQQNQSLDNISQVQNNQQQIQRTNAASTSNLDRLMPPTYDFNQRNNQIKNSPSKSVQRTFQSITLNPVSMDSSQFNNFRKRNIDSSQSNYNQSQGGQYQQQSYQMQNYSNTNTNQQTAAKKFQMPTAPIFLSNTLNINNNNNNNKYSSHSNRDISEDCSSQLNQNEEVLSNNGLPSYTEIAIGNDQQNLNNNTKSYYDNQKEKEDFIRPLSYQIKAPSERYKLRQESPQLVQNLLEQQQNQQPYLRRESEDRILNQRRLSKKNIDYQGSLDTIDQASSILQNTLQLAQGQRKSMNNILQITTQSVLNITQDVNKQIPSIPSIAAAVNDDSTKNSQNALADIQQIASEPKMTGYPMSSQIPPTHFTSLTSLDFAPQQKDFFLVSSTQAASLQQQTQGNEQPYSILQNYRSQFPMAGNILLKKNKNPNNIEELQQMQRLLNGVNQQIGQQQQQQIQQQQQQIANNLNSNNNLNITGTNSSITMNNSNTFATPSTAVSQQRLMQQYQQQQQSAKRAAALLNQNMPPIQNVVNFPVQNMLLTNNGFSSTKSSTRQSQQMQFGMQSFPESNMLIRQSLNLPLQQQQQQQQQVSQANQDDQNSILNSNAMKINPRQSRTNQLLIQSQQFSTMVQNNILTHQLQMQQLQRDSLQQKYIQQQQQQQILIQQQQQGLNPAAFFQSPTSNNSMQLGSLTQQPLQKKQFGQSQFGLVGNSQQSPSQLFMPQLSGAQPNQNQQQYSLSQHNLFQTQSLQQLPSNNSNQILQYPNTNQQQGYIQAMNSNANQLAQAQSILNLQNIMSQKYISQEINFKKLRGSLSNNPKQLSSNLLTQNNFNESSTKGSRHRKKYLGNAYHLNGTSNLTNGNGLLGEITKITEENTGSNILEKRDINSASSVYRKQNEGLDIKPNTTRNHLNLKLSTIQNELEDKNQTEQETDMYSKTYTAMKNFVISPPRKVIASKGSKRQNNDGESNEGFQNNPILMKKPSLSSVSMAPVSLSLQQS</sequence>
<dbReference type="RefSeq" id="XP_001022373.2">
    <property type="nucleotide sequence ID" value="XM_001022373.3"/>
</dbReference>
<reference evidence="4" key="1">
    <citation type="journal article" date="2006" name="PLoS Biol.">
        <title>Macronuclear genome sequence of the ciliate Tetrahymena thermophila, a model eukaryote.</title>
        <authorList>
            <person name="Eisen J.A."/>
            <person name="Coyne R.S."/>
            <person name="Wu M."/>
            <person name="Wu D."/>
            <person name="Thiagarajan M."/>
            <person name="Wortman J.R."/>
            <person name="Badger J.H."/>
            <person name="Ren Q."/>
            <person name="Amedeo P."/>
            <person name="Jones K.M."/>
            <person name="Tallon L.J."/>
            <person name="Delcher A.L."/>
            <person name="Salzberg S.L."/>
            <person name="Silva J.C."/>
            <person name="Haas B.J."/>
            <person name="Majoros W.H."/>
            <person name="Farzad M."/>
            <person name="Carlton J.M."/>
            <person name="Smith R.K. Jr."/>
            <person name="Garg J."/>
            <person name="Pearlman R.E."/>
            <person name="Karrer K.M."/>
            <person name="Sun L."/>
            <person name="Manning G."/>
            <person name="Elde N.C."/>
            <person name="Turkewitz A.P."/>
            <person name="Asai D.J."/>
            <person name="Wilkes D.E."/>
            <person name="Wang Y."/>
            <person name="Cai H."/>
            <person name="Collins K."/>
            <person name="Stewart B.A."/>
            <person name="Lee S.R."/>
            <person name="Wilamowska K."/>
            <person name="Weinberg Z."/>
            <person name="Ruzzo W.L."/>
            <person name="Wloga D."/>
            <person name="Gaertig J."/>
            <person name="Frankel J."/>
            <person name="Tsao C.-C."/>
            <person name="Gorovsky M.A."/>
            <person name="Keeling P.J."/>
            <person name="Waller R.F."/>
            <person name="Patron N.J."/>
            <person name="Cherry J.M."/>
            <person name="Stover N.A."/>
            <person name="Krieger C.J."/>
            <person name="del Toro C."/>
            <person name="Ryder H.F."/>
            <person name="Williamson S.C."/>
            <person name="Barbeau R.A."/>
            <person name="Hamilton E.P."/>
            <person name="Orias E."/>
        </authorList>
    </citation>
    <scope>NUCLEOTIDE SEQUENCE [LARGE SCALE GENOMIC DNA]</scope>
    <source>
        <strain evidence="4">SB210</strain>
    </source>
</reference>
<evidence type="ECO:0000313" key="4">
    <source>
        <dbReference type="Proteomes" id="UP000009168"/>
    </source>
</evidence>
<gene>
    <name evidence="3" type="ORF">TTHERM_00558090</name>
</gene>
<keyword evidence="1" id="KW-0175">Coiled coil</keyword>
<name>I7M346_TETTS</name>
<feature type="region of interest" description="Disordered" evidence="2">
    <location>
        <begin position="396"/>
        <end position="439"/>
    </location>
</feature>
<organism evidence="3 4">
    <name type="scientific">Tetrahymena thermophila (strain SB210)</name>
    <dbReference type="NCBI Taxonomy" id="312017"/>
    <lineage>
        <taxon>Eukaryota</taxon>
        <taxon>Sar</taxon>
        <taxon>Alveolata</taxon>
        <taxon>Ciliophora</taxon>
        <taxon>Intramacronucleata</taxon>
        <taxon>Oligohymenophorea</taxon>
        <taxon>Hymenostomatida</taxon>
        <taxon>Tetrahymenina</taxon>
        <taxon>Tetrahymenidae</taxon>
        <taxon>Tetrahymena</taxon>
    </lineage>
</organism>
<feature type="region of interest" description="Disordered" evidence="2">
    <location>
        <begin position="1086"/>
        <end position="1116"/>
    </location>
</feature>
<dbReference type="OrthoDB" id="298371at2759"/>
<evidence type="ECO:0000256" key="1">
    <source>
        <dbReference type="SAM" id="Coils"/>
    </source>
</evidence>